<evidence type="ECO:0008006" key="3">
    <source>
        <dbReference type="Google" id="ProtNLM"/>
    </source>
</evidence>
<protein>
    <recommendedName>
        <fullName evidence="3">ESX-1 secretion-associated protein</fullName>
    </recommendedName>
</protein>
<dbReference type="InterPro" id="IPR022536">
    <property type="entry name" value="EspC"/>
</dbReference>
<reference evidence="1 2" key="1">
    <citation type="submission" date="2016-01" db="EMBL/GenBank/DDBJ databases">
        <title>The new phylogeny of the genus Mycobacterium.</title>
        <authorList>
            <person name="Tarcisio F."/>
            <person name="Conor M."/>
            <person name="Antonella G."/>
            <person name="Elisabetta G."/>
            <person name="Giulia F.S."/>
            <person name="Sara T."/>
            <person name="Anna F."/>
            <person name="Clotilde B."/>
            <person name="Roberto B."/>
            <person name="Veronica D.S."/>
            <person name="Fabio R."/>
            <person name="Monica P."/>
            <person name="Olivier J."/>
            <person name="Enrico T."/>
            <person name="Nicola S."/>
        </authorList>
    </citation>
    <scope>NUCLEOTIDE SEQUENCE [LARGE SCALE GENOMIC DNA]</scope>
    <source>
        <strain evidence="1 2">DSM 45541</strain>
    </source>
</reference>
<dbReference type="Proteomes" id="UP000193622">
    <property type="component" value="Unassembled WGS sequence"/>
</dbReference>
<proteinExistence type="predicted"/>
<comment type="caution">
    <text evidence="1">The sequence shown here is derived from an EMBL/GenBank/DDBJ whole genome shotgun (WGS) entry which is preliminary data.</text>
</comment>
<gene>
    <name evidence="1" type="ORF">AWC12_06390</name>
</gene>
<accession>A0A1X1WV17</accession>
<dbReference type="EMBL" id="LQPC01000020">
    <property type="protein sequence ID" value="ORV90383.1"/>
    <property type="molecule type" value="Genomic_DNA"/>
</dbReference>
<name>A0A1X1WV17_MYCIR</name>
<dbReference type="Pfam" id="PF10824">
    <property type="entry name" value="T7SS_ESX_EspC"/>
    <property type="match status" value="1"/>
</dbReference>
<dbReference type="AlphaFoldDB" id="A0A1X1WV17"/>
<evidence type="ECO:0000313" key="1">
    <source>
        <dbReference type="EMBL" id="ORV90383.1"/>
    </source>
</evidence>
<dbReference type="GO" id="GO:0009306">
    <property type="term" value="P:protein secretion"/>
    <property type="evidence" value="ECO:0007669"/>
    <property type="project" value="InterPro"/>
</dbReference>
<sequence length="100" mass="10455">MGTAVARVDTVAVRAMAQEFTAAAVIVAEAARKHMAHFDFGGATAGRAYGGRGEALRDALLEVASSMREWSRAAAEIATVLNVSADRYEDSDAAAAGRLR</sequence>
<evidence type="ECO:0000313" key="2">
    <source>
        <dbReference type="Proteomes" id="UP000193622"/>
    </source>
</evidence>
<organism evidence="1 2">
    <name type="scientific">Mycolicibacterium iranicum</name>
    <name type="common">Mycobacterium iranicum</name>
    <dbReference type="NCBI Taxonomy" id="912594"/>
    <lineage>
        <taxon>Bacteria</taxon>
        <taxon>Bacillati</taxon>
        <taxon>Actinomycetota</taxon>
        <taxon>Actinomycetes</taxon>
        <taxon>Mycobacteriales</taxon>
        <taxon>Mycobacteriaceae</taxon>
        <taxon>Mycolicibacterium</taxon>
    </lineage>
</organism>